<comment type="caution">
    <text evidence="9">The sequence shown here is derived from an EMBL/GenBank/DDBJ whole genome shotgun (WGS) entry which is preliminary data.</text>
</comment>
<dbReference type="Pfam" id="PF03951">
    <property type="entry name" value="Gln-synt_N"/>
    <property type="match status" value="1"/>
</dbReference>
<keyword evidence="2" id="KW-0436">Ligase</keyword>
<dbReference type="Gene3D" id="3.30.590.10">
    <property type="entry name" value="Glutamine synthetase/guanido kinase, catalytic domain"/>
    <property type="match status" value="1"/>
</dbReference>
<comment type="similarity">
    <text evidence="1 5 6">Belongs to the glutamine synthetase family.</text>
</comment>
<dbReference type="InterPro" id="IPR036651">
    <property type="entry name" value="Gln_synt_N_sf"/>
</dbReference>
<name>A0A9D1KXZ2_9FIRM</name>
<feature type="domain" description="GS beta-grasp" evidence="7">
    <location>
        <begin position="15"/>
        <end position="100"/>
    </location>
</feature>
<feature type="domain" description="GS catalytic" evidence="8">
    <location>
        <begin position="107"/>
        <end position="435"/>
    </location>
</feature>
<dbReference type="SUPFAM" id="SSF54368">
    <property type="entry name" value="Glutamine synthetase, N-terminal domain"/>
    <property type="match status" value="1"/>
</dbReference>
<dbReference type="PANTHER" id="PTHR43785:SF12">
    <property type="entry name" value="TYPE-1 GLUTAMINE SYNTHETASE 2"/>
    <property type="match status" value="1"/>
</dbReference>
<reference evidence="9" key="1">
    <citation type="submission" date="2020-10" db="EMBL/GenBank/DDBJ databases">
        <authorList>
            <person name="Gilroy R."/>
        </authorList>
    </citation>
    <scope>NUCLEOTIDE SEQUENCE</scope>
    <source>
        <strain evidence="9">2830</strain>
    </source>
</reference>
<evidence type="ECO:0000259" key="7">
    <source>
        <dbReference type="PROSITE" id="PS51986"/>
    </source>
</evidence>
<dbReference type="Pfam" id="PF00120">
    <property type="entry name" value="Gln-synt_C"/>
    <property type="match status" value="1"/>
</dbReference>
<dbReference type="PROSITE" id="PS51986">
    <property type="entry name" value="GS_BETA_GRASP"/>
    <property type="match status" value="1"/>
</dbReference>
<dbReference type="PANTHER" id="PTHR43785">
    <property type="entry name" value="GAMMA-GLUTAMYLPUTRESCINE SYNTHETASE"/>
    <property type="match status" value="1"/>
</dbReference>
<accession>A0A9D1KXZ2</accession>
<evidence type="ECO:0000256" key="6">
    <source>
        <dbReference type="RuleBase" id="RU000384"/>
    </source>
</evidence>
<evidence type="ECO:0000256" key="3">
    <source>
        <dbReference type="ARBA" id="ARBA00022741"/>
    </source>
</evidence>
<dbReference type="GO" id="GO:0004356">
    <property type="term" value="F:glutamine synthetase activity"/>
    <property type="evidence" value="ECO:0007669"/>
    <property type="project" value="InterPro"/>
</dbReference>
<dbReference type="GO" id="GO:0006542">
    <property type="term" value="P:glutamine biosynthetic process"/>
    <property type="evidence" value="ECO:0007669"/>
    <property type="project" value="InterPro"/>
</dbReference>
<dbReference type="SMART" id="SM01230">
    <property type="entry name" value="Gln-synt_C"/>
    <property type="match status" value="1"/>
</dbReference>
<dbReference type="InterPro" id="IPR014746">
    <property type="entry name" value="Gln_synth/guanido_kin_cat_dom"/>
</dbReference>
<dbReference type="Gene3D" id="3.10.20.70">
    <property type="entry name" value="Glutamine synthetase, N-terminal domain"/>
    <property type="match status" value="1"/>
</dbReference>
<evidence type="ECO:0000256" key="5">
    <source>
        <dbReference type="PROSITE-ProRule" id="PRU01330"/>
    </source>
</evidence>
<evidence type="ECO:0000256" key="1">
    <source>
        <dbReference type="ARBA" id="ARBA00009897"/>
    </source>
</evidence>
<dbReference type="EMBL" id="DVMH01000005">
    <property type="protein sequence ID" value="HIU09794.1"/>
    <property type="molecule type" value="Genomic_DNA"/>
</dbReference>
<sequence length="435" mass="48918">MLRSVEEALQFVEENDVKFIRLTFCDIFGVQKNISIMPNELPHAFRDGIPFEASAVRGFMSNESSELLLFPDPNTLAFLPWRPSTGRVVRVFCNICYPDGKPFLGDGRFMLNQAVKRLRAANLDCRLGTECEFYLLELNEDGSISRRANDHAGYLDVTPLDKGEDVRRQICLYLEEMGIQPQTSHHERGPGQNEIDFRPSDPMTAADDFLSFKNVVKTVASYNGLFASMLPKPFAEQYGCGLHMHFFLYKGGENIFGANSAEQGTARHFIAGILNRISEVTLFLNSLTNSYARFGSFEAPAYISWSDTSRFQLVSFPVSAAKSVHMELRSPDSCLNPYLAFALLLNAGLEGVEQNLPLCEPLQGDEMTLHADHFARLPRNLGEAIAAAEDSDFVRSVITEDILKLFISAKREEWEYYCAAEDKSQAEEQLYLGVY</sequence>
<keyword evidence="3" id="KW-0547">Nucleotide-binding</keyword>
<keyword evidence="4" id="KW-0067">ATP-binding</keyword>
<reference evidence="9" key="2">
    <citation type="journal article" date="2021" name="PeerJ">
        <title>Extensive microbial diversity within the chicken gut microbiome revealed by metagenomics and culture.</title>
        <authorList>
            <person name="Gilroy R."/>
            <person name="Ravi A."/>
            <person name="Getino M."/>
            <person name="Pursley I."/>
            <person name="Horton D.L."/>
            <person name="Alikhan N.F."/>
            <person name="Baker D."/>
            <person name="Gharbi K."/>
            <person name="Hall N."/>
            <person name="Watson M."/>
            <person name="Adriaenssens E.M."/>
            <person name="Foster-Nyarko E."/>
            <person name="Jarju S."/>
            <person name="Secka A."/>
            <person name="Antonio M."/>
            <person name="Oren A."/>
            <person name="Chaudhuri R.R."/>
            <person name="La Ragione R."/>
            <person name="Hildebrand F."/>
            <person name="Pallen M.J."/>
        </authorList>
    </citation>
    <scope>NUCLEOTIDE SEQUENCE</scope>
    <source>
        <strain evidence="9">2830</strain>
    </source>
</reference>
<dbReference type="InterPro" id="IPR008146">
    <property type="entry name" value="Gln_synth_cat_dom"/>
</dbReference>
<evidence type="ECO:0000313" key="9">
    <source>
        <dbReference type="EMBL" id="HIU09794.1"/>
    </source>
</evidence>
<dbReference type="InterPro" id="IPR008147">
    <property type="entry name" value="Gln_synt_N"/>
</dbReference>
<gene>
    <name evidence="9" type="ORF">IAB00_00855</name>
</gene>
<proteinExistence type="inferred from homology"/>
<dbReference type="Proteomes" id="UP000824124">
    <property type="component" value="Unassembled WGS sequence"/>
</dbReference>
<protein>
    <submittedName>
        <fullName evidence="9">Glutamine synthetase</fullName>
    </submittedName>
</protein>
<evidence type="ECO:0000256" key="2">
    <source>
        <dbReference type="ARBA" id="ARBA00022598"/>
    </source>
</evidence>
<dbReference type="AlphaFoldDB" id="A0A9D1KXZ2"/>
<dbReference type="SUPFAM" id="SSF55931">
    <property type="entry name" value="Glutamine synthetase/guanido kinase"/>
    <property type="match status" value="1"/>
</dbReference>
<evidence type="ECO:0000259" key="8">
    <source>
        <dbReference type="PROSITE" id="PS51987"/>
    </source>
</evidence>
<evidence type="ECO:0000313" key="10">
    <source>
        <dbReference type="Proteomes" id="UP000824124"/>
    </source>
</evidence>
<organism evidence="9 10">
    <name type="scientific">Candidatus Avidehalobacter gallistercoris</name>
    <dbReference type="NCBI Taxonomy" id="2840694"/>
    <lineage>
        <taxon>Bacteria</taxon>
        <taxon>Bacillati</taxon>
        <taxon>Bacillota</taxon>
        <taxon>Clostridia</taxon>
        <taxon>Eubacteriales</taxon>
        <taxon>Peptococcaceae</taxon>
        <taxon>Peptococcaceae incertae sedis</taxon>
        <taxon>Candidatus Avidehalobacter</taxon>
    </lineage>
</organism>
<dbReference type="PROSITE" id="PS51987">
    <property type="entry name" value="GS_CATALYTIC"/>
    <property type="match status" value="1"/>
</dbReference>
<dbReference type="GO" id="GO:0005524">
    <property type="term" value="F:ATP binding"/>
    <property type="evidence" value="ECO:0007669"/>
    <property type="project" value="UniProtKB-KW"/>
</dbReference>
<evidence type="ECO:0000256" key="4">
    <source>
        <dbReference type="ARBA" id="ARBA00022840"/>
    </source>
</evidence>